<evidence type="ECO:0000313" key="2">
    <source>
        <dbReference type="Proteomes" id="UP000251513"/>
    </source>
</evidence>
<dbReference type="AlphaFoldDB" id="A0AA45BXI2"/>
<name>A0AA45BXI2_XANCM</name>
<dbReference type="Proteomes" id="UP000251513">
    <property type="component" value="Unassembled WGS sequence"/>
</dbReference>
<evidence type="ECO:0000313" key="1">
    <source>
        <dbReference type="EMBL" id="PUE96526.1"/>
    </source>
</evidence>
<reference evidence="1 2" key="1">
    <citation type="submission" date="2018-03" db="EMBL/GenBank/DDBJ databases">
        <title>Sequencing of reference strains of Xanthomonas.</title>
        <authorList>
            <person name="Studholme D.J."/>
            <person name="Vicente J."/>
            <person name="Sarris P."/>
        </authorList>
    </citation>
    <scope>NUCLEOTIDE SEQUENCE [LARGE SCALE GENOMIC DNA]</scope>
    <source>
        <strain evidence="1 2">WHRI 5232</strain>
    </source>
</reference>
<organism evidence="1 2">
    <name type="scientific">Xanthomonas campestris pv. malvacearum</name>
    <dbReference type="NCBI Taxonomy" id="86040"/>
    <lineage>
        <taxon>Bacteria</taxon>
        <taxon>Pseudomonadati</taxon>
        <taxon>Pseudomonadota</taxon>
        <taxon>Gammaproteobacteria</taxon>
        <taxon>Lysobacterales</taxon>
        <taxon>Lysobacteraceae</taxon>
        <taxon>Xanthomonas</taxon>
    </lineage>
</organism>
<dbReference type="EMBL" id="PYJH01000002">
    <property type="protein sequence ID" value="PUE96526.1"/>
    <property type="molecule type" value="Genomic_DNA"/>
</dbReference>
<sequence length="81" mass="8557">MRCGRNGIIAPSDRLSTASACGDGHRSPPNALAQRCGATPSRIEALRACLAAAANNTMHPLRLCDVRHSEKWPGAQNATHP</sequence>
<accession>A0AA45BXI2</accession>
<proteinExistence type="predicted"/>
<protein>
    <submittedName>
        <fullName evidence="1">Uncharacterized protein</fullName>
    </submittedName>
</protein>
<gene>
    <name evidence="1" type="ORF">C7T86_01370</name>
</gene>
<comment type="caution">
    <text evidence="1">The sequence shown here is derived from an EMBL/GenBank/DDBJ whole genome shotgun (WGS) entry which is preliminary data.</text>
</comment>